<dbReference type="InterPro" id="IPR006148">
    <property type="entry name" value="Glc/Gal-6P_isomerase"/>
</dbReference>
<dbReference type="OrthoDB" id="9810967at2"/>
<proteinExistence type="inferred from homology"/>
<evidence type="ECO:0000256" key="1">
    <source>
        <dbReference type="ARBA" id="ARBA00000832"/>
    </source>
</evidence>
<dbReference type="CDD" id="cd01400">
    <property type="entry name" value="6PGL"/>
    <property type="match status" value="1"/>
</dbReference>
<organism evidence="9 10">
    <name type="scientific">Manganibacter manganicus</name>
    <dbReference type="NCBI Taxonomy" id="1873176"/>
    <lineage>
        <taxon>Bacteria</taxon>
        <taxon>Pseudomonadati</taxon>
        <taxon>Pseudomonadota</taxon>
        <taxon>Alphaproteobacteria</taxon>
        <taxon>Hyphomicrobiales</taxon>
        <taxon>Phyllobacteriaceae</taxon>
        <taxon>Manganibacter</taxon>
    </lineage>
</organism>
<evidence type="ECO:0000256" key="6">
    <source>
        <dbReference type="ARBA" id="ARBA00020337"/>
    </source>
</evidence>
<accession>A0A1V8RQ43</accession>
<dbReference type="EC" id="3.1.1.31" evidence="5 7"/>
<dbReference type="Gene3D" id="3.40.50.1360">
    <property type="match status" value="1"/>
</dbReference>
<dbReference type="AlphaFoldDB" id="A0A1V8RQ43"/>
<evidence type="ECO:0000256" key="2">
    <source>
        <dbReference type="ARBA" id="ARBA00002681"/>
    </source>
</evidence>
<comment type="caution">
    <text evidence="9">The sequence shown here is derived from an EMBL/GenBank/DDBJ whole genome shotgun (WGS) entry which is preliminary data.</text>
</comment>
<comment type="similarity">
    <text evidence="4 7">Belongs to the glucosamine/galactosamine-6-phosphate isomerase family. 6-phosphogluconolactonase subfamily.</text>
</comment>
<sequence length="239" mass="25812">MARKQLTMAEPYNWKEFTDRTTLERSLADTIVNRLASSITKRGKALIAVSGGNTPKKLFQVLSNADLAWDRVIVTLVDERFVPPSSPRSNAALVSENLLQNKAAAARFVPLYKDATSLEDAASSDSVDMQTLPWPADVVILGMGLDGHTASFFPDAGNLASLLDSASTRTVLPVHAQSAGEPRLTLSAARILCAGFLALHIEGSEKRAAFEQAMTNEPKKPIRSVIEAAPKPVEVFWAP</sequence>
<dbReference type="InterPro" id="IPR039104">
    <property type="entry name" value="6PGL"/>
</dbReference>
<protein>
    <recommendedName>
        <fullName evidence="6 7">6-phosphogluconolactonase</fullName>
        <shortName evidence="7">6PGL</shortName>
        <ecNumber evidence="5 7">3.1.1.31</ecNumber>
    </recommendedName>
</protein>
<dbReference type="GO" id="GO:0017057">
    <property type="term" value="F:6-phosphogluconolactonase activity"/>
    <property type="evidence" value="ECO:0007669"/>
    <property type="project" value="UniProtKB-UniRule"/>
</dbReference>
<evidence type="ECO:0000256" key="3">
    <source>
        <dbReference type="ARBA" id="ARBA00004961"/>
    </source>
</evidence>
<dbReference type="Pfam" id="PF01182">
    <property type="entry name" value="Glucosamine_iso"/>
    <property type="match status" value="1"/>
</dbReference>
<evidence type="ECO:0000313" key="10">
    <source>
        <dbReference type="Proteomes" id="UP000191905"/>
    </source>
</evidence>
<dbReference type="UniPathway" id="UPA00115">
    <property type="reaction ID" value="UER00409"/>
</dbReference>
<comment type="catalytic activity">
    <reaction evidence="1 7">
        <text>6-phospho-D-glucono-1,5-lactone + H2O = 6-phospho-D-gluconate + H(+)</text>
        <dbReference type="Rhea" id="RHEA:12556"/>
        <dbReference type="ChEBI" id="CHEBI:15377"/>
        <dbReference type="ChEBI" id="CHEBI:15378"/>
        <dbReference type="ChEBI" id="CHEBI:57955"/>
        <dbReference type="ChEBI" id="CHEBI:58759"/>
        <dbReference type="EC" id="3.1.1.31"/>
    </reaction>
</comment>
<dbReference type="RefSeq" id="WP_080919934.1">
    <property type="nucleotide sequence ID" value="NZ_MDET01000018.1"/>
</dbReference>
<dbReference type="SUPFAM" id="SSF100950">
    <property type="entry name" value="NagB/RpiA/CoA transferase-like"/>
    <property type="match status" value="1"/>
</dbReference>
<dbReference type="InterPro" id="IPR037171">
    <property type="entry name" value="NagB/RpiA_transferase-like"/>
</dbReference>
<evidence type="ECO:0000256" key="4">
    <source>
        <dbReference type="ARBA" id="ARBA00010662"/>
    </source>
</evidence>
<feature type="domain" description="Glucosamine/galactosamine-6-phosphate isomerase" evidence="8">
    <location>
        <begin position="19"/>
        <end position="226"/>
    </location>
</feature>
<keyword evidence="10" id="KW-1185">Reference proteome</keyword>
<dbReference type="GO" id="GO:0006098">
    <property type="term" value="P:pentose-phosphate shunt"/>
    <property type="evidence" value="ECO:0007669"/>
    <property type="project" value="UniProtKB-UniPathway"/>
</dbReference>
<comment type="function">
    <text evidence="2 7">Hydrolysis of 6-phosphogluconolactone to 6-phosphogluconate.</text>
</comment>
<dbReference type="GO" id="GO:0005975">
    <property type="term" value="P:carbohydrate metabolic process"/>
    <property type="evidence" value="ECO:0007669"/>
    <property type="project" value="UniProtKB-UniRule"/>
</dbReference>
<evidence type="ECO:0000259" key="8">
    <source>
        <dbReference type="Pfam" id="PF01182"/>
    </source>
</evidence>
<dbReference type="STRING" id="1873176.BFN67_19015"/>
<dbReference type="Proteomes" id="UP000191905">
    <property type="component" value="Unassembled WGS sequence"/>
</dbReference>
<dbReference type="InterPro" id="IPR005900">
    <property type="entry name" value="6-phosphogluconolactonase_DevB"/>
</dbReference>
<dbReference type="PANTHER" id="PTHR11054:SF0">
    <property type="entry name" value="6-PHOSPHOGLUCONOLACTONASE"/>
    <property type="match status" value="1"/>
</dbReference>
<dbReference type="NCBIfam" id="TIGR01198">
    <property type="entry name" value="pgl"/>
    <property type="match status" value="1"/>
</dbReference>
<dbReference type="EMBL" id="MDET01000018">
    <property type="protein sequence ID" value="OQM75253.1"/>
    <property type="molecule type" value="Genomic_DNA"/>
</dbReference>
<evidence type="ECO:0000256" key="7">
    <source>
        <dbReference type="RuleBase" id="RU365095"/>
    </source>
</evidence>
<comment type="pathway">
    <text evidence="3 7">Carbohydrate degradation; pentose phosphate pathway; D-ribulose 5-phosphate from D-glucose 6-phosphate (oxidative stage): step 2/3.</text>
</comment>
<keyword evidence="7" id="KW-0378">Hydrolase</keyword>
<gene>
    <name evidence="7" type="primary">pgl</name>
    <name evidence="9" type="ORF">BFN67_19015</name>
</gene>
<dbReference type="PANTHER" id="PTHR11054">
    <property type="entry name" value="6-PHOSPHOGLUCONOLACTONASE"/>
    <property type="match status" value="1"/>
</dbReference>
<evidence type="ECO:0000313" key="9">
    <source>
        <dbReference type="EMBL" id="OQM75253.1"/>
    </source>
</evidence>
<evidence type="ECO:0000256" key="5">
    <source>
        <dbReference type="ARBA" id="ARBA00013198"/>
    </source>
</evidence>
<reference evidence="9 10" key="1">
    <citation type="journal article" date="2016" name="Int. J. Syst. Evol. Microbiol.">
        <title>Pseudaminobacter manganicus sp. nov., isolated from sludge of a manganese mine.</title>
        <authorList>
            <person name="Li J."/>
            <person name="Huang J."/>
            <person name="Liao S."/>
            <person name="Wang G."/>
        </authorList>
    </citation>
    <scope>NUCLEOTIDE SEQUENCE [LARGE SCALE GENOMIC DNA]</scope>
    <source>
        <strain evidence="9 10">JH-7</strain>
    </source>
</reference>
<name>A0A1V8RQ43_9HYPH</name>